<protein>
    <recommendedName>
        <fullName evidence="1">GFO/IDH/MocA-like oxidoreductase domain-containing protein</fullName>
    </recommendedName>
</protein>
<name>A0A382VA00_9ZZZZ</name>
<evidence type="ECO:0000313" key="2">
    <source>
        <dbReference type="EMBL" id="SVD43319.1"/>
    </source>
</evidence>
<sequence length="214" mass="23246">ESGYFGELYYGRARSVRRNGIPAWNLGFIREGGGAFRDMGVHVLDAAWSIMGRPRPATVTGVSGAPFGPRGLGYSRATPPKTYRQFAADDYAGGFIRFESGAGLQVESFWASHQPPEVQVELFGTDAGARLSPLTIYRTEDGVEEDTSVNLPARGGSGSWDHIAAHFIDCILDGVECAAPLRHGLQVQQMMEALLKSASTGREVRLHTSAEEWK</sequence>
<dbReference type="EMBL" id="UINC01150334">
    <property type="protein sequence ID" value="SVD43319.1"/>
    <property type="molecule type" value="Genomic_DNA"/>
</dbReference>
<evidence type="ECO:0000259" key="1">
    <source>
        <dbReference type="Pfam" id="PF22725"/>
    </source>
</evidence>
<organism evidence="2">
    <name type="scientific">marine metagenome</name>
    <dbReference type="NCBI Taxonomy" id="408172"/>
    <lineage>
        <taxon>unclassified sequences</taxon>
        <taxon>metagenomes</taxon>
        <taxon>ecological metagenomes</taxon>
    </lineage>
</organism>
<feature type="non-terminal residue" evidence="2">
    <location>
        <position position="1"/>
    </location>
</feature>
<proteinExistence type="predicted"/>
<dbReference type="AlphaFoldDB" id="A0A382VA00"/>
<gene>
    <name evidence="2" type="ORF">METZ01_LOCUS396173</name>
</gene>
<accession>A0A382VA00</accession>
<dbReference type="Pfam" id="PF22725">
    <property type="entry name" value="GFO_IDH_MocA_C3"/>
    <property type="match status" value="1"/>
</dbReference>
<reference evidence="2" key="1">
    <citation type="submission" date="2018-05" db="EMBL/GenBank/DDBJ databases">
        <authorList>
            <person name="Lanie J.A."/>
            <person name="Ng W.-L."/>
            <person name="Kazmierczak K.M."/>
            <person name="Andrzejewski T.M."/>
            <person name="Davidsen T.M."/>
            <person name="Wayne K.J."/>
            <person name="Tettelin H."/>
            <person name="Glass J.I."/>
            <person name="Rusch D."/>
            <person name="Podicherti R."/>
            <person name="Tsui H.-C.T."/>
            <person name="Winkler M.E."/>
        </authorList>
    </citation>
    <scope>NUCLEOTIDE SEQUENCE</scope>
</reference>
<dbReference type="Gene3D" id="3.30.360.10">
    <property type="entry name" value="Dihydrodipicolinate Reductase, domain 2"/>
    <property type="match status" value="1"/>
</dbReference>
<feature type="domain" description="GFO/IDH/MocA-like oxidoreductase" evidence="1">
    <location>
        <begin position="1"/>
        <end position="128"/>
    </location>
</feature>
<dbReference type="SUPFAM" id="SSF55347">
    <property type="entry name" value="Glyceraldehyde-3-phosphate dehydrogenase-like, C-terminal domain"/>
    <property type="match status" value="1"/>
</dbReference>
<dbReference type="InterPro" id="IPR055170">
    <property type="entry name" value="GFO_IDH_MocA-like_dom"/>
</dbReference>